<evidence type="ECO:0000259" key="10">
    <source>
        <dbReference type="Pfam" id="PF18334"/>
    </source>
</evidence>
<feature type="domain" description="5'-3' exoribonuclease 1 SH3-like" evidence="8">
    <location>
        <begin position="1124"/>
        <end position="1193"/>
    </location>
</feature>
<feature type="domain" description="Exoribonuclease Xrn1 D2/D3" evidence="10">
    <location>
        <begin position="869"/>
        <end position="1091"/>
    </location>
</feature>
<dbReference type="Pfam" id="PF18332">
    <property type="entry name" value="XRN1_D1"/>
    <property type="match status" value="1"/>
</dbReference>
<dbReference type="Pfam" id="PF03159">
    <property type="entry name" value="XRN_N"/>
    <property type="match status" value="1"/>
</dbReference>
<dbReference type="Proteomes" id="UP001148838">
    <property type="component" value="Unassembled WGS sequence"/>
</dbReference>
<dbReference type="InterPro" id="IPR047008">
    <property type="entry name" value="XRN1_SH3_sf"/>
</dbReference>
<evidence type="ECO:0000256" key="5">
    <source>
        <dbReference type="SAM" id="MobiDB-lite"/>
    </source>
</evidence>
<dbReference type="InterPro" id="IPR004859">
    <property type="entry name" value="Xrn1_N"/>
</dbReference>
<accession>A0ABQ8SI70</accession>
<evidence type="ECO:0000259" key="9">
    <source>
        <dbReference type="Pfam" id="PF18332"/>
    </source>
</evidence>
<feature type="region of interest" description="Disordered" evidence="5">
    <location>
        <begin position="1333"/>
        <end position="1355"/>
    </location>
</feature>
<name>A0ABQ8SI70_PERAM</name>
<dbReference type="InterPro" id="IPR016494">
    <property type="entry name" value="5_3_exoribonuclease_1"/>
</dbReference>
<dbReference type="Gene3D" id="2.170.260.40">
    <property type="match status" value="1"/>
</dbReference>
<dbReference type="InterPro" id="IPR027073">
    <property type="entry name" value="5_3_exoribonuclease"/>
</dbReference>
<evidence type="ECO:0000256" key="3">
    <source>
        <dbReference type="ARBA" id="ARBA00022839"/>
    </source>
</evidence>
<feature type="domain" description="Xrn1 N-terminal" evidence="6">
    <location>
        <begin position="1"/>
        <end position="192"/>
    </location>
</feature>
<comment type="caution">
    <text evidence="11">The sequence shown here is derived from an EMBL/GenBank/DDBJ whole genome shotgun (WGS) entry which is preliminary data.</text>
</comment>
<feature type="domain" description="5'-3' exoribonuclease 1 D1" evidence="9">
    <location>
        <begin position="676"/>
        <end position="864"/>
    </location>
</feature>
<dbReference type="EMBL" id="JAJSOF020000027">
    <property type="protein sequence ID" value="KAJ4433829.1"/>
    <property type="molecule type" value="Genomic_DNA"/>
</dbReference>
<evidence type="ECO:0000259" key="6">
    <source>
        <dbReference type="Pfam" id="PF03159"/>
    </source>
</evidence>
<dbReference type="PANTHER" id="PTHR12341">
    <property type="entry name" value="5'-&gt;3' EXORIBONUCLEASE"/>
    <property type="match status" value="1"/>
</dbReference>
<organism evidence="11 12">
    <name type="scientific">Periplaneta americana</name>
    <name type="common">American cockroach</name>
    <name type="synonym">Blatta americana</name>
    <dbReference type="NCBI Taxonomy" id="6978"/>
    <lineage>
        <taxon>Eukaryota</taxon>
        <taxon>Metazoa</taxon>
        <taxon>Ecdysozoa</taxon>
        <taxon>Arthropoda</taxon>
        <taxon>Hexapoda</taxon>
        <taxon>Insecta</taxon>
        <taxon>Pterygota</taxon>
        <taxon>Neoptera</taxon>
        <taxon>Polyneoptera</taxon>
        <taxon>Dictyoptera</taxon>
        <taxon>Blattodea</taxon>
        <taxon>Blattoidea</taxon>
        <taxon>Blattidae</taxon>
        <taxon>Blattinae</taxon>
        <taxon>Periplaneta</taxon>
    </lineage>
</organism>
<dbReference type="InterPro" id="IPR040992">
    <property type="entry name" value="XRN1_D1"/>
</dbReference>
<evidence type="ECO:0000256" key="4">
    <source>
        <dbReference type="ARBA" id="ARBA00038299"/>
    </source>
</evidence>
<dbReference type="PIRSF" id="PIRSF006743">
    <property type="entry name" value="Exonuclease_Xnr1"/>
    <property type="match status" value="1"/>
</dbReference>
<sequence length="1372" mass="156188">MNGIIHMCSHPNDFDPHFRITEEKIFKDIFHYIEVLFRMIQPQKLFFMAVDGVAPRAKMNQQRGRRFRSAKEAELLEQKARERGEALPTAERFDSNCITPGTEFMARLHEQLKYFVTYKVTTDSQWQKVKVILSGHETPGEGEHKIMDYIRYMKSQPGYDHNTRHCLYGLDADLIMLGLCSHEPHFSLLREEVKFGRKAKHQQRTSTPEETKFFLLHLSLMREYLELEFGALKTLLPFPFDLEKIIDDWVLMGFLVGNDFIPPLPDMHIINGALPTLYKAYIDILPTLGGKFCLFNDIACCHKMCIGILVLLEIIHHCSVILKFLYYILGYINEGGTLNLERFQKYMEKLSAFDFEQFRGTYADLKFFQGKTGRQLGSKERHSYRNTNSKENGEMMMLDDSSQEKPVRDADLAALIQTTEQELQVDMMTLSDDEDDDDPDEWEEESDEEANANALFHLEFRQHKKDYYMNKLEYDTVNSEVLRSQADGYVRAIQWNLHYYYNGVCSWSWYYPHHYAPYISDICTFSKDLELNFDMGTPFLPFQQLLAVLPAASKKLLPVPYQQLMVEKDSPIFRFYPVDFKTDLNGKKQEWEAVVLIPFIDEEKLLEAMAPCDALLTPEEKKRNSHGPMCIYTYTEEDLGPYEAPHYFPPLNSNHAKAVTAAREDIHVDRNRLVKGLCPNVRLDVYFPGFPTMKHIAHTASLHKCKVKVFEQPSQGYNMILEIVDQGKPDIKEVATQLLGNSLYVGWPHLVEAKVVAVSNKEFRYGLQEDTGTKSRFVIEEVKGTSSNQWALQRKGIQEHYANRMGVNIGETNILVHAANMIGRKYVFGQAGKITLEKQWCDLPSAYALQTTVKDIAVHDKTFVQFKALQEVFPPKSVCFMLGHPHYGVMGEVVDGGATMKSGRVKVSVSVIPEPNLESVRKKHQDSNVQYMPGNVAAQRLGVSSHLVSRVTGTIYIVQGDKNASLESCNKVNVGLNLKFSKRNEEIPGYSRKEGTVWQYSSKTVELVRNYMKKFPELFDYLAKHTGNDVFYESDVFKNEDADGVSQVVAITNWLKEQPYTNVERHVCGSEVLEAELVQAIEQEVDVFQKSGYRVKTVTMQVKPHLLYKPELQMGNIAPDPSANHRLFDRVVNVRESYTVPLGLKGTIIGIHHTDNETERMYDVLFDKPFPGGLSLNCSANRGYRLPRPAILNLSHGQRVEQVKTVSKPTAVVQPSGNTVVHENYNPAPWNQNRSIGSAGNMHNNSAFASWTSSQSSLNGSPYVMPPHPSSIGAAQFYRAINSVAGQIRGPLPPQPTFPVSSKVQVNSILESYELVTDSNNNKQQQQQQNALSSRKTKQQNYSSPVAKVSGSTANNIASTSPEYQAIWTQLE</sequence>
<keyword evidence="2" id="KW-0378">Hydrolase</keyword>
<dbReference type="Gene3D" id="3.40.50.12390">
    <property type="match status" value="2"/>
</dbReference>
<evidence type="ECO:0000256" key="2">
    <source>
        <dbReference type="ARBA" id="ARBA00022801"/>
    </source>
</evidence>
<dbReference type="InterPro" id="IPR047007">
    <property type="entry name" value="XRN1_D1_sf"/>
</dbReference>
<dbReference type="Pfam" id="PF18334">
    <property type="entry name" value="XRN1_D2_D3"/>
    <property type="match status" value="1"/>
</dbReference>
<dbReference type="Gene3D" id="2.30.30.750">
    <property type="match status" value="1"/>
</dbReference>
<keyword evidence="1" id="KW-0540">Nuclease</keyword>
<evidence type="ECO:0000259" key="7">
    <source>
        <dbReference type="Pfam" id="PF17846"/>
    </source>
</evidence>
<dbReference type="Pfam" id="PF17846">
    <property type="entry name" value="XRN_M"/>
    <property type="match status" value="1"/>
</dbReference>
<comment type="similarity">
    <text evidence="4">Belongs to the 5'-3' exonuclease family.</text>
</comment>
<evidence type="ECO:0000313" key="12">
    <source>
        <dbReference type="Proteomes" id="UP001148838"/>
    </source>
</evidence>
<protein>
    <submittedName>
        <fullName evidence="11">Uncharacterized protein</fullName>
    </submittedName>
</protein>
<dbReference type="Gene3D" id="1.25.40.1050">
    <property type="match status" value="1"/>
</dbReference>
<dbReference type="CDD" id="cd18673">
    <property type="entry name" value="PIN_XRN1-2-like"/>
    <property type="match status" value="1"/>
</dbReference>
<keyword evidence="3" id="KW-0269">Exonuclease</keyword>
<feature type="domain" description="Xrn1 helical" evidence="7">
    <location>
        <begin position="240"/>
        <end position="637"/>
    </location>
</feature>
<dbReference type="InterPro" id="IPR041385">
    <property type="entry name" value="SH3_12"/>
</dbReference>
<dbReference type="InterPro" id="IPR041106">
    <property type="entry name" value="XRN1_D2_D3"/>
</dbReference>
<proteinExistence type="inferred from homology"/>
<gene>
    <name evidence="11" type="ORF">ANN_16141</name>
</gene>
<evidence type="ECO:0000259" key="8">
    <source>
        <dbReference type="Pfam" id="PF18129"/>
    </source>
</evidence>
<evidence type="ECO:0000313" key="11">
    <source>
        <dbReference type="EMBL" id="KAJ4433829.1"/>
    </source>
</evidence>
<dbReference type="InterPro" id="IPR041412">
    <property type="entry name" value="Xrn1_helical"/>
</dbReference>
<dbReference type="PANTHER" id="PTHR12341:SF7">
    <property type="entry name" value="5'-3' EXORIBONUCLEASE 1"/>
    <property type="match status" value="1"/>
</dbReference>
<keyword evidence="12" id="KW-1185">Reference proteome</keyword>
<feature type="region of interest" description="Disordered" evidence="5">
    <location>
        <begin position="374"/>
        <end position="393"/>
    </location>
</feature>
<reference evidence="11 12" key="1">
    <citation type="journal article" date="2022" name="Allergy">
        <title>Genome assembly and annotation of Periplaneta americana reveal a comprehensive cockroach allergen profile.</title>
        <authorList>
            <person name="Wang L."/>
            <person name="Xiong Q."/>
            <person name="Saelim N."/>
            <person name="Wang L."/>
            <person name="Nong W."/>
            <person name="Wan A.T."/>
            <person name="Shi M."/>
            <person name="Liu X."/>
            <person name="Cao Q."/>
            <person name="Hui J.H.L."/>
            <person name="Sookrung N."/>
            <person name="Leung T.F."/>
            <person name="Tungtrongchitr A."/>
            <person name="Tsui S.K.W."/>
        </authorList>
    </citation>
    <scope>NUCLEOTIDE SEQUENCE [LARGE SCALE GENOMIC DNA]</scope>
    <source>
        <strain evidence="11">PWHHKU_190912</strain>
    </source>
</reference>
<evidence type="ECO:0000256" key="1">
    <source>
        <dbReference type="ARBA" id="ARBA00022722"/>
    </source>
</evidence>
<dbReference type="Pfam" id="PF18129">
    <property type="entry name" value="SH3_12"/>
    <property type="match status" value="1"/>
</dbReference>
<feature type="non-terminal residue" evidence="11">
    <location>
        <position position="1372"/>
    </location>
</feature>